<dbReference type="Pfam" id="PF17899">
    <property type="entry name" value="Peptidase_M61_N"/>
    <property type="match status" value="1"/>
</dbReference>
<dbReference type="Pfam" id="PF05299">
    <property type="entry name" value="Peptidase_M61"/>
    <property type="match status" value="1"/>
</dbReference>
<feature type="domain" description="PDZ" evidence="2">
    <location>
        <begin position="539"/>
        <end position="604"/>
    </location>
</feature>
<feature type="signal peptide" evidence="1">
    <location>
        <begin position="1"/>
        <end position="22"/>
    </location>
</feature>
<dbReference type="PIRSF" id="PIRSF016493">
    <property type="entry name" value="Glycyl_aminpptds"/>
    <property type="match status" value="1"/>
</dbReference>
<evidence type="ECO:0000256" key="1">
    <source>
        <dbReference type="SAM" id="SignalP"/>
    </source>
</evidence>
<dbReference type="InterPro" id="IPR007963">
    <property type="entry name" value="Peptidase_M61_catalytic"/>
</dbReference>
<sequence length="639" mass="69641">MKSGHLLALLAGTGLLSTAAAAQGLPVASPLPDAIPAAADTPYPGTITLDVDTTDVAQGLFTVRETIPVKSGPLVLLYPEWKPGNHAPSGQIKNVAGLTITANGKPLAWTRDTVDMYAFHVDVPAGVKAIEARFQYLSPVAGGGDYRVVAAPSLLNLQWESVSLYPAGHYVRDIQVKASATYPAGWTAFSALRGVKAGNRVAYDQARYDILIDSPVYAGLNAKQIALDPAVSLDIVADTPEELAITPAQIATQKALVVQADRLFGTRHFDHYDFLLAASDVQSGDGLEHHRSSENSADGDFFTEWGANVANRYVTAHEFTHSWNGKFRRPADLWTPDYRTPMQDSLLWVYEGQTQFWGDVLAARSGVWSKQEYLDTLANVAANYTAGTPGMDWRPLQDTTNDPILTGHGDTSAWASWSRGYDYYRNSELIWLEADQTIRELSHGTKGLDDFAALFFGVEPGQWDHEVTYRFDDVVTALNQVQPYDWASFLRRRLDGTSPTTTLAGIEKAGYKLVFTDEPNATTKEAGPKIKGINLTYSLGLNVNAKGRITSVLWNGPAFKAGLKPDDTIVGINGLVWDAPRLRAAITAAKTGKDPIVLLIQNRDRFTIVPVDYHGGLRYPHLERTSTGEAGLDRLIAAK</sequence>
<dbReference type="EMBL" id="JBDIME010000014">
    <property type="protein sequence ID" value="MEN2791039.1"/>
    <property type="molecule type" value="Genomic_DNA"/>
</dbReference>
<evidence type="ECO:0000313" key="4">
    <source>
        <dbReference type="Proteomes" id="UP001419910"/>
    </source>
</evidence>
<dbReference type="Gene3D" id="1.10.390.10">
    <property type="entry name" value="Neutral Protease Domain 2"/>
    <property type="match status" value="1"/>
</dbReference>
<dbReference type="Gene3D" id="2.30.42.10">
    <property type="match status" value="1"/>
</dbReference>
<dbReference type="InterPro" id="IPR024191">
    <property type="entry name" value="Peptidase_M61"/>
</dbReference>
<evidence type="ECO:0000259" key="2">
    <source>
        <dbReference type="PROSITE" id="PS50106"/>
    </source>
</evidence>
<keyword evidence="1" id="KW-0732">Signal</keyword>
<accession>A0ABU9Y5G9</accession>
<dbReference type="RefSeq" id="WP_343892943.1">
    <property type="nucleotide sequence ID" value="NZ_BAAAEH010000066.1"/>
</dbReference>
<dbReference type="SMART" id="SM00228">
    <property type="entry name" value="PDZ"/>
    <property type="match status" value="1"/>
</dbReference>
<gene>
    <name evidence="3" type="ORF">ABC974_15500</name>
</gene>
<dbReference type="Gene3D" id="2.60.40.3650">
    <property type="match status" value="1"/>
</dbReference>
<reference evidence="3 4" key="1">
    <citation type="submission" date="2024-05" db="EMBL/GenBank/DDBJ databases">
        <authorList>
            <person name="Liu Q."/>
            <person name="Xin Y.-H."/>
        </authorList>
    </citation>
    <scope>NUCLEOTIDE SEQUENCE [LARGE SCALE GENOMIC DNA]</scope>
    <source>
        <strain evidence="3 4">CGMCC 1.10181</strain>
    </source>
</reference>
<feature type="chain" id="PRO_5046199046" evidence="1">
    <location>
        <begin position="23"/>
        <end position="639"/>
    </location>
</feature>
<dbReference type="SUPFAM" id="SSF50156">
    <property type="entry name" value="PDZ domain-like"/>
    <property type="match status" value="1"/>
</dbReference>
<name>A0ABU9Y5G9_9SPHN</name>
<dbReference type="InterPro" id="IPR001478">
    <property type="entry name" value="PDZ"/>
</dbReference>
<dbReference type="InterPro" id="IPR040756">
    <property type="entry name" value="Peptidase_M61_N"/>
</dbReference>
<proteinExistence type="predicted"/>
<keyword evidence="4" id="KW-1185">Reference proteome</keyword>
<comment type="caution">
    <text evidence="3">The sequence shown here is derived from an EMBL/GenBank/DDBJ whole genome shotgun (WGS) entry which is preliminary data.</text>
</comment>
<dbReference type="Proteomes" id="UP001419910">
    <property type="component" value="Unassembled WGS sequence"/>
</dbReference>
<dbReference type="PROSITE" id="PS50106">
    <property type="entry name" value="PDZ"/>
    <property type="match status" value="1"/>
</dbReference>
<organism evidence="3 4">
    <name type="scientific">Sphingomonas oligophenolica</name>
    <dbReference type="NCBI Taxonomy" id="301154"/>
    <lineage>
        <taxon>Bacteria</taxon>
        <taxon>Pseudomonadati</taxon>
        <taxon>Pseudomonadota</taxon>
        <taxon>Alphaproteobacteria</taxon>
        <taxon>Sphingomonadales</taxon>
        <taxon>Sphingomonadaceae</taxon>
        <taxon>Sphingomonas</taxon>
    </lineage>
</organism>
<evidence type="ECO:0000313" key="3">
    <source>
        <dbReference type="EMBL" id="MEN2791039.1"/>
    </source>
</evidence>
<dbReference type="InterPro" id="IPR036034">
    <property type="entry name" value="PDZ_sf"/>
</dbReference>
<dbReference type="InterPro" id="IPR027268">
    <property type="entry name" value="Peptidase_M4/M1_CTD_sf"/>
</dbReference>
<protein>
    <submittedName>
        <fullName evidence="3">Peptidase M61</fullName>
    </submittedName>
</protein>